<feature type="compositionally biased region" description="Acidic residues" evidence="1">
    <location>
        <begin position="808"/>
        <end position="817"/>
    </location>
</feature>
<protein>
    <submittedName>
        <fullName evidence="2">Uncharacterized protein</fullName>
    </submittedName>
</protein>
<feature type="compositionally biased region" description="Acidic residues" evidence="1">
    <location>
        <begin position="127"/>
        <end position="138"/>
    </location>
</feature>
<feature type="region of interest" description="Disordered" evidence="1">
    <location>
        <begin position="844"/>
        <end position="886"/>
    </location>
</feature>
<reference evidence="2" key="1">
    <citation type="submission" date="2020-07" db="EMBL/GenBank/DDBJ databases">
        <title>Draft Genome Sequence of a Deep-Sea Yeast, Naganishia (Cryptococcus) liquefaciens strain N6.</title>
        <authorList>
            <person name="Han Y.W."/>
            <person name="Kajitani R."/>
            <person name="Morimoto H."/>
            <person name="Parhat M."/>
            <person name="Tsubouchi H."/>
            <person name="Bakenova O."/>
            <person name="Ogata M."/>
            <person name="Argunhan B."/>
            <person name="Aoki R."/>
            <person name="Kajiwara S."/>
            <person name="Itoh T."/>
            <person name="Iwasaki H."/>
        </authorList>
    </citation>
    <scope>NUCLEOTIDE SEQUENCE</scope>
    <source>
        <strain evidence="2">N6</strain>
    </source>
</reference>
<feature type="compositionally biased region" description="Basic residues" evidence="1">
    <location>
        <begin position="1166"/>
        <end position="1175"/>
    </location>
</feature>
<dbReference type="Proteomes" id="UP000620104">
    <property type="component" value="Unassembled WGS sequence"/>
</dbReference>
<dbReference type="EMBL" id="BLZA01000019">
    <property type="protein sequence ID" value="GHJ86810.1"/>
    <property type="molecule type" value="Genomic_DNA"/>
</dbReference>
<proteinExistence type="predicted"/>
<gene>
    <name evidence="2" type="ORF">NliqN6_3212</name>
</gene>
<evidence type="ECO:0000313" key="3">
    <source>
        <dbReference type="Proteomes" id="UP000620104"/>
    </source>
</evidence>
<feature type="compositionally biased region" description="Basic and acidic residues" evidence="1">
    <location>
        <begin position="1113"/>
        <end position="1140"/>
    </location>
</feature>
<dbReference type="AlphaFoldDB" id="A0A8H3TT82"/>
<feature type="region of interest" description="Disordered" evidence="1">
    <location>
        <begin position="77"/>
        <end position="148"/>
    </location>
</feature>
<comment type="caution">
    <text evidence="2">The sequence shown here is derived from an EMBL/GenBank/DDBJ whole genome shotgun (WGS) entry which is preliminary data.</text>
</comment>
<organism evidence="2 3">
    <name type="scientific">Naganishia liquefaciens</name>
    <dbReference type="NCBI Taxonomy" id="104408"/>
    <lineage>
        <taxon>Eukaryota</taxon>
        <taxon>Fungi</taxon>
        <taxon>Dikarya</taxon>
        <taxon>Basidiomycota</taxon>
        <taxon>Agaricomycotina</taxon>
        <taxon>Tremellomycetes</taxon>
        <taxon>Filobasidiales</taxon>
        <taxon>Filobasidiaceae</taxon>
        <taxon>Naganishia</taxon>
    </lineage>
</organism>
<feature type="region of interest" description="Disordered" evidence="1">
    <location>
        <begin position="584"/>
        <end position="621"/>
    </location>
</feature>
<dbReference type="OrthoDB" id="2594417at2759"/>
<evidence type="ECO:0000313" key="2">
    <source>
        <dbReference type="EMBL" id="GHJ86810.1"/>
    </source>
</evidence>
<feature type="compositionally biased region" description="Acidic residues" evidence="1">
    <location>
        <begin position="1073"/>
        <end position="1091"/>
    </location>
</feature>
<feature type="compositionally biased region" description="Basic residues" evidence="1">
    <location>
        <begin position="846"/>
        <end position="857"/>
    </location>
</feature>
<feature type="compositionally biased region" description="Polar residues" evidence="1">
    <location>
        <begin position="77"/>
        <end position="90"/>
    </location>
</feature>
<name>A0A8H3TT82_9TREE</name>
<feature type="compositionally biased region" description="Basic and acidic residues" evidence="1">
    <location>
        <begin position="1022"/>
        <end position="1059"/>
    </location>
</feature>
<keyword evidence="3" id="KW-1185">Reference proteome</keyword>
<feature type="compositionally biased region" description="Low complexity" evidence="1">
    <location>
        <begin position="858"/>
        <end position="872"/>
    </location>
</feature>
<feature type="compositionally biased region" description="Polar residues" evidence="1">
    <location>
        <begin position="747"/>
        <end position="759"/>
    </location>
</feature>
<feature type="compositionally biased region" description="Acidic residues" evidence="1">
    <location>
        <begin position="584"/>
        <end position="600"/>
    </location>
</feature>
<feature type="region of interest" description="Disordered" evidence="1">
    <location>
        <begin position="676"/>
        <end position="825"/>
    </location>
</feature>
<feature type="compositionally biased region" description="Basic and acidic residues" evidence="1">
    <location>
        <begin position="115"/>
        <end position="126"/>
    </location>
</feature>
<evidence type="ECO:0000256" key="1">
    <source>
        <dbReference type="SAM" id="MobiDB-lite"/>
    </source>
</evidence>
<accession>A0A8H3TT82</accession>
<feature type="compositionally biased region" description="Acidic residues" evidence="1">
    <location>
        <begin position="1099"/>
        <end position="1112"/>
    </location>
</feature>
<sequence>MATRTPSDVRPRRRTVKRAPTSSASPEYKAISPLRNTKELEAFDTNLRSNRASQAAAMQVISLDEDYKDEPAITQAPANATPIRSANPNLKGQLHSALRSGKKEPGSAQSVRISENAREELEKAMDVDDGPQQEDELESSPMSEPLPRRARIRHSLLPRDENGKLTVRADVMEQRAMVIVTVAQDAIQASLRKELEDVDEEEEIPWTDLEKIWEALDSNQLYIFNFRQSPLFMSTQSVEEEVQLENSQQASLFDAVPSLKQAISLRNLANFLRILLEPDKGVSLLPDEAVMAEAIHPEKLNMLFGHAWNAFLATCIPRMRWASRAAIGLLVDLATQRFMMGYGRWCDLPELDQEAVEELRAIFSDDALRQNAYEISRQWERGDVDETLETLDREWQRAIKIRMEEILTTTPKQLDDVFPFNAFRHELALQISAFIYGLEPLAGLRPEEHTALGQAVRNRGVVEPAIEYTDVFGDYGPAVPLDDDDVVDLLTQAQHVSGRSDQEQVYNPALDQDRASGGRLNGHDDVAVPVLLEPYVDLADDGVVGSIAEDQTQQSLHSEQLNGTLEATQTLGLADLEAFMEGNDEEELLESEEEVEEEETTQSLQNGHVAQAEPNVMETRDNDEQLATTSTNAELGDILDINMLFEETVETMETQESWDIREGKDRPVHPAQIIRGPAQKSARVHQVPLNAPRPDATRMEWEDTQDQTEDVPQGSPSAHVDQPRTLRSGKRFQSAASAIGQHETETEQVTEAQDASAVSSAEARRTRKGKAPMRPRLRSDKGPVWESVESNTKLVSDEEGGTSQNNDSDFEELDQQELADKRRTAPRKVIANAIFGPSRDDIPVVRRSKAVDKRKRSGTAGSTSRSTSASTSPPTPPKKRRVKRGAGFSYMDDYVDDDLFMMDADGEPLFNDDGEPLKEDPTYMEAVPNRKRPAKMPRLEWSEEDKLLLYREIQKCPINAKSSFVSAVLHRYGDPMSKDSSDTLILAQSMQLRDQMKDIVKLRTARDLPVLGNARFYLPSSDPRKADFDTERAGASHKKNDDHKERQKMLAKLRADARKQQAQNAKNSRNESADESTADEDELDAENDEQEAPAARNDEQDELAIENEISEEVQDKGQREEVNGESRSASKEGSTRRLEEVPEADATIAEEKRSQEPTPTAQPTRVLRKRRSAKK</sequence>
<feature type="region of interest" description="Disordered" evidence="1">
    <location>
        <begin position="1015"/>
        <end position="1175"/>
    </location>
</feature>
<feature type="region of interest" description="Disordered" evidence="1">
    <location>
        <begin position="1"/>
        <end position="36"/>
    </location>
</feature>
<feature type="compositionally biased region" description="Basic residues" evidence="1">
    <location>
        <begin position="765"/>
        <end position="776"/>
    </location>
</feature>